<accession>A0A9W6UXE0</accession>
<dbReference type="InterPro" id="IPR009061">
    <property type="entry name" value="DNA-bd_dom_put_sf"/>
</dbReference>
<evidence type="ECO:0000256" key="1">
    <source>
        <dbReference type="SAM" id="MobiDB-lite"/>
    </source>
</evidence>
<dbReference type="GO" id="GO:0006355">
    <property type="term" value="P:regulation of DNA-templated transcription"/>
    <property type="evidence" value="ECO:0007669"/>
    <property type="project" value="InterPro"/>
</dbReference>
<dbReference type="GO" id="GO:0003677">
    <property type="term" value="F:DNA binding"/>
    <property type="evidence" value="ECO:0007669"/>
    <property type="project" value="InterPro"/>
</dbReference>
<dbReference type="Proteomes" id="UP001165124">
    <property type="component" value="Unassembled WGS sequence"/>
</dbReference>
<proteinExistence type="predicted"/>
<evidence type="ECO:0000259" key="2">
    <source>
        <dbReference type="Pfam" id="PF13411"/>
    </source>
</evidence>
<feature type="domain" description="HTH merR-type" evidence="2">
    <location>
        <begin position="37"/>
        <end position="90"/>
    </location>
</feature>
<feature type="compositionally biased region" description="Low complexity" evidence="1">
    <location>
        <begin position="163"/>
        <end position="182"/>
    </location>
</feature>
<keyword evidence="4" id="KW-1185">Reference proteome</keyword>
<dbReference type="InterPro" id="IPR000551">
    <property type="entry name" value="MerR-type_HTH_dom"/>
</dbReference>
<feature type="region of interest" description="Disordered" evidence="1">
    <location>
        <begin position="103"/>
        <end position="130"/>
    </location>
</feature>
<organism evidence="3 4">
    <name type="scientific">Actinomadura rubrobrunea</name>
    <dbReference type="NCBI Taxonomy" id="115335"/>
    <lineage>
        <taxon>Bacteria</taxon>
        <taxon>Bacillati</taxon>
        <taxon>Actinomycetota</taxon>
        <taxon>Actinomycetes</taxon>
        <taxon>Streptosporangiales</taxon>
        <taxon>Thermomonosporaceae</taxon>
        <taxon>Actinomadura</taxon>
    </lineage>
</organism>
<dbReference type="Gene3D" id="1.10.1660.10">
    <property type="match status" value="1"/>
</dbReference>
<dbReference type="SUPFAM" id="SSF46955">
    <property type="entry name" value="Putative DNA-binding domain"/>
    <property type="match status" value="1"/>
</dbReference>
<dbReference type="AlphaFoldDB" id="A0A9W6UXE0"/>
<protein>
    <recommendedName>
        <fullName evidence="2">HTH merR-type domain-containing protein</fullName>
    </recommendedName>
</protein>
<evidence type="ECO:0000313" key="4">
    <source>
        <dbReference type="Proteomes" id="UP001165124"/>
    </source>
</evidence>
<sequence length="267" mass="27878">MSGTWTISELAERAVAALSAGDPLRVSGRVRDLPNERLIRWYTTIGLVDPPLGRRGRTAVYGHRHLLQIVAVKRRQAAGRTIAEIQQELSGATDDTLRAIAQIPDPLPDSDTDTDTGTGTGTGAGAEPAQARGRFWTARPAAPSGPADVVWRADIRHARDSEAPAAPSSPAGAAPSTPPTSGNGETRPGATPTRPGHADETPGRSRRLSVVQGVRLAPGVTVLLDAPALGEDDLAAIAAAAGPLLDELRRRGLLDPIDTHPHPSGRP</sequence>
<feature type="region of interest" description="Disordered" evidence="1">
    <location>
        <begin position="159"/>
        <end position="210"/>
    </location>
</feature>
<evidence type="ECO:0000313" key="3">
    <source>
        <dbReference type="EMBL" id="GLW66018.1"/>
    </source>
</evidence>
<reference evidence="3" key="1">
    <citation type="submission" date="2023-02" db="EMBL/GenBank/DDBJ databases">
        <title>Actinomadura rubrobrunea NBRC 14622.</title>
        <authorList>
            <person name="Ichikawa N."/>
            <person name="Sato H."/>
            <person name="Tonouchi N."/>
        </authorList>
    </citation>
    <scope>NUCLEOTIDE SEQUENCE</scope>
    <source>
        <strain evidence="3">NBRC 14622</strain>
    </source>
</reference>
<comment type="caution">
    <text evidence="3">The sequence shown here is derived from an EMBL/GenBank/DDBJ whole genome shotgun (WGS) entry which is preliminary data.</text>
</comment>
<dbReference type="EMBL" id="BSRZ01000012">
    <property type="protein sequence ID" value="GLW66018.1"/>
    <property type="molecule type" value="Genomic_DNA"/>
</dbReference>
<dbReference type="Pfam" id="PF13411">
    <property type="entry name" value="MerR_1"/>
    <property type="match status" value="1"/>
</dbReference>
<name>A0A9W6UXE0_9ACTN</name>
<dbReference type="RefSeq" id="WP_067913582.1">
    <property type="nucleotide sequence ID" value="NZ_BSRZ01000012.1"/>
</dbReference>
<gene>
    <name evidence="3" type="ORF">Arub01_42620</name>
</gene>